<dbReference type="Proteomes" id="UP000019150">
    <property type="component" value="Chromosome"/>
</dbReference>
<dbReference type="PATRIC" id="fig|1415166.3.peg.5739"/>
<dbReference type="AlphaFoldDB" id="W5TN10"/>
<dbReference type="STRING" id="1415166.NONO_c55680"/>
<sequence>MSGEQERVRSKVNTETTTDGIFNRNLLRTNIIDIREPGAGSREPGAGSREPGAGSREPGAGSREPGVPVDAELRDWLTVRFDRLVLVVARTVTALNRLLDVLSLLHLDRRIQVVFTTDPTGRAVFQRGVAEMLADMEAAVIDWEHATATEFDLIIAASENDRLHLLSGPILLISHGFGHQKYYPNGRVVAGMNPERLLRDGRVVPTMIGISHHGQRADLARTCPPAVDRATVIGDPALDRMLASRHHTPAYRSAFDAAGRTVVLLTSTWGPDSLFGRRSDLPETVAAALPVDDFRPLLLLHPGVWSAHSPWQIRAWLARAQEAGLRVVEPQHWQAALLAAHAVISDHSSLGLYAAALAKPLLLTDGEAAHTVVDSPLAELAASTDRFDPRTDPALQVERLLATTPPPNRQAIIERGVGNIGSSARRLRGVMYDLLCLPDPHPGTDYPPAPKPGLRRFGWTTLVSTAVEQDGTTHIRRVPALRHGFPVTGNDFRHLVADLDTATMTEVASASIIVCAADHDFAETARRLLDEWPNARLIAARTPSGDCLVHHADGSVTARIGALPAGFDPTVLASMVYLRLMQGRSLLGTGHLALGDRVVTVRVAAG</sequence>
<organism evidence="2 3">
    <name type="scientific">Nocardia nova SH22a</name>
    <dbReference type="NCBI Taxonomy" id="1415166"/>
    <lineage>
        <taxon>Bacteria</taxon>
        <taxon>Bacillati</taxon>
        <taxon>Actinomycetota</taxon>
        <taxon>Actinomycetes</taxon>
        <taxon>Mycobacteriales</taxon>
        <taxon>Nocardiaceae</taxon>
        <taxon>Nocardia</taxon>
    </lineage>
</organism>
<accession>W5TN10</accession>
<reference evidence="2 3" key="1">
    <citation type="journal article" date="2014" name="Appl. Environ. Microbiol.">
        <title>Insights into the Microbial Degradation of Rubber and Gutta-Percha by Analysis of the Complete Genome of Nocardia nova SH22a.</title>
        <authorList>
            <person name="Luo Q."/>
            <person name="Hiessl S."/>
            <person name="Poehlein A."/>
            <person name="Daniel R."/>
            <person name="Steinbuchel A."/>
        </authorList>
    </citation>
    <scope>NUCLEOTIDE SEQUENCE [LARGE SCALE GENOMIC DNA]</scope>
    <source>
        <strain evidence="2">SH22a</strain>
    </source>
</reference>
<proteinExistence type="predicted"/>
<evidence type="ECO:0008006" key="4">
    <source>
        <dbReference type="Google" id="ProtNLM"/>
    </source>
</evidence>
<keyword evidence="3" id="KW-1185">Reference proteome</keyword>
<protein>
    <recommendedName>
        <fullName evidence="4">CDP-Glycerol:Poly(Glycerophosphate) glycerophosphotransferase</fullName>
    </recommendedName>
</protein>
<evidence type="ECO:0000313" key="2">
    <source>
        <dbReference type="EMBL" id="AHH20348.1"/>
    </source>
</evidence>
<dbReference type="KEGG" id="nno:NONO_c55680"/>
<name>W5TN10_9NOCA</name>
<gene>
    <name evidence="2" type="ORF">NONO_c55680</name>
</gene>
<feature type="region of interest" description="Disordered" evidence="1">
    <location>
        <begin position="33"/>
        <end position="67"/>
    </location>
</feature>
<dbReference type="EMBL" id="CP006850">
    <property type="protein sequence ID" value="AHH20348.1"/>
    <property type="molecule type" value="Genomic_DNA"/>
</dbReference>
<evidence type="ECO:0000256" key="1">
    <source>
        <dbReference type="SAM" id="MobiDB-lite"/>
    </source>
</evidence>
<dbReference type="HOGENOM" id="CLU_033988_0_0_11"/>
<dbReference type="eggNOG" id="COG0707">
    <property type="taxonomic scope" value="Bacteria"/>
</dbReference>
<evidence type="ECO:0000313" key="3">
    <source>
        <dbReference type="Proteomes" id="UP000019150"/>
    </source>
</evidence>